<feature type="binding site" evidence="12">
    <location>
        <position position="265"/>
    </location>
    <ligand>
        <name>[2Fe-2S] cluster</name>
        <dbReference type="ChEBI" id="CHEBI:190135"/>
    </ligand>
</feature>
<keyword evidence="7" id="KW-0249">Electron transport</keyword>
<comment type="cofactor">
    <cofactor evidence="10">
        <name>[2Fe-2S] cluster</name>
        <dbReference type="ChEBI" id="CHEBI:190135"/>
    </cofactor>
</comment>
<keyword evidence="9 12" id="KW-0411">Iron-sulfur</keyword>
<comment type="cofactor">
    <cofactor evidence="11">
        <name>FAD</name>
        <dbReference type="ChEBI" id="CHEBI:57692"/>
    </cofactor>
    <text evidence="11">Binds 1 FAD per subunit.</text>
</comment>
<protein>
    <submittedName>
        <fullName evidence="14">Dihydroorotate dehydrogenase electron transfer subunit</fullName>
    </submittedName>
</protein>
<dbReference type="Gene3D" id="2.40.30.10">
    <property type="entry name" value="Translation factors"/>
    <property type="match status" value="1"/>
</dbReference>
<dbReference type="InterPro" id="IPR019480">
    <property type="entry name" value="Dihydroorotate_DH_Fe-S-bd"/>
</dbReference>
<keyword evidence="2" id="KW-0813">Transport</keyword>
<keyword evidence="3 11" id="KW-0285">Flavoprotein</keyword>
<dbReference type="AlphaFoldDB" id="A0A8J6Y6Y9"/>
<feature type="domain" description="FAD-binding FR-type" evidence="13">
    <location>
        <begin position="11"/>
        <end position="115"/>
    </location>
</feature>
<dbReference type="EMBL" id="JACXWD010000089">
    <property type="protein sequence ID" value="MBD3869444.1"/>
    <property type="molecule type" value="Genomic_DNA"/>
</dbReference>
<dbReference type="SUPFAM" id="SSF63380">
    <property type="entry name" value="Riboflavin synthase domain-like"/>
    <property type="match status" value="1"/>
</dbReference>
<dbReference type="InterPro" id="IPR039261">
    <property type="entry name" value="FNR_nucleotide-bd"/>
</dbReference>
<evidence type="ECO:0000256" key="4">
    <source>
        <dbReference type="ARBA" id="ARBA00022714"/>
    </source>
</evidence>
<evidence type="ECO:0000256" key="7">
    <source>
        <dbReference type="ARBA" id="ARBA00022982"/>
    </source>
</evidence>
<evidence type="ECO:0000256" key="9">
    <source>
        <dbReference type="ARBA" id="ARBA00023014"/>
    </source>
</evidence>
<dbReference type="InterPro" id="IPR037117">
    <property type="entry name" value="Dihydroorotate_DH_ele_sf"/>
</dbReference>
<dbReference type="GO" id="GO:0051537">
    <property type="term" value="F:2 iron, 2 sulfur cluster binding"/>
    <property type="evidence" value="ECO:0007669"/>
    <property type="project" value="UniProtKB-KW"/>
</dbReference>
<feature type="binding site" evidence="12">
    <location>
        <position position="245"/>
    </location>
    <ligand>
        <name>[2Fe-2S] cluster</name>
        <dbReference type="ChEBI" id="CHEBI:190135"/>
    </ligand>
</feature>
<keyword evidence="4 12" id="KW-0001">2Fe-2S</keyword>
<dbReference type="InterPro" id="IPR001433">
    <property type="entry name" value="OxRdtase_FAD/NAD-bd"/>
</dbReference>
<dbReference type="GO" id="GO:0050660">
    <property type="term" value="F:flavin adenine dinucleotide binding"/>
    <property type="evidence" value="ECO:0007669"/>
    <property type="project" value="InterPro"/>
</dbReference>
<dbReference type="PANTHER" id="PTHR43513:SF3">
    <property type="entry name" value="DIHYDROOROTATE DEHYDROGENASE B (NAD(+)), ELECTRON TRANSFER SUBUNIT-RELATED"/>
    <property type="match status" value="1"/>
</dbReference>
<keyword evidence="5 12" id="KW-0479">Metal-binding</keyword>
<dbReference type="PROSITE" id="PS51384">
    <property type="entry name" value="FAD_FR"/>
    <property type="match status" value="1"/>
</dbReference>
<name>A0A8J6Y6Y9_9BACT</name>
<gene>
    <name evidence="14" type="ORF">IFK94_15085</name>
</gene>
<dbReference type="GO" id="GO:0006221">
    <property type="term" value="P:pyrimidine nucleotide biosynthetic process"/>
    <property type="evidence" value="ECO:0007669"/>
    <property type="project" value="InterPro"/>
</dbReference>
<reference evidence="14 15" key="1">
    <citation type="submission" date="2020-08" db="EMBL/GenBank/DDBJ databases">
        <title>Acidobacteriota in marine sediments use diverse sulfur dissimilation pathways.</title>
        <authorList>
            <person name="Wasmund K."/>
        </authorList>
    </citation>
    <scope>NUCLEOTIDE SEQUENCE [LARGE SCALE GENOMIC DNA]</scope>
    <source>
        <strain evidence="14">MAG AM4</strain>
    </source>
</reference>
<feature type="binding site" evidence="11">
    <location>
        <begin position="90"/>
        <end position="91"/>
    </location>
    <ligand>
        <name>FAD</name>
        <dbReference type="ChEBI" id="CHEBI:57692"/>
    </ligand>
</feature>
<accession>A0A8J6Y6Y9</accession>
<evidence type="ECO:0000256" key="2">
    <source>
        <dbReference type="ARBA" id="ARBA00022448"/>
    </source>
</evidence>
<evidence type="ECO:0000256" key="1">
    <source>
        <dbReference type="ARBA" id="ARBA00006422"/>
    </source>
</evidence>
<dbReference type="Gene3D" id="2.10.240.10">
    <property type="entry name" value="Dihydroorotate dehydrogenase, electron transfer subunit"/>
    <property type="match status" value="1"/>
</dbReference>
<feature type="binding site" evidence="11">
    <location>
        <begin position="61"/>
        <end position="64"/>
    </location>
    <ligand>
        <name>FAD</name>
        <dbReference type="ChEBI" id="CHEBI:57692"/>
    </ligand>
</feature>
<feature type="binding site" evidence="12">
    <location>
        <position position="248"/>
    </location>
    <ligand>
        <name>[2Fe-2S] cluster</name>
        <dbReference type="ChEBI" id="CHEBI:190135"/>
    </ligand>
</feature>
<dbReference type="InterPro" id="IPR017927">
    <property type="entry name" value="FAD-bd_FR_type"/>
</dbReference>
<keyword evidence="6 11" id="KW-0274">FAD</keyword>
<dbReference type="CDD" id="cd06218">
    <property type="entry name" value="DHOD_e_trans"/>
    <property type="match status" value="1"/>
</dbReference>
<evidence type="ECO:0000256" key="6">
    <source>
        <dbReference type="ARBA" id="ARBA00022827"/>
    </source>
</evidence>
<evidence type="ECO:0000259" key="13">
    <source>
        <dbReference type="PROSITE" id="PS51384"/>
    </source>
</evidence>
<dbReference type="PRINTS" id="PR00410">
    <property type="entry name" value="PHEHYDRXLASE"/>
</dbReference>
<dbReference type="GO" id="GO:0016491">
    <property type="term" value="F:oxidoreductase activity"/>
    <property type="evidence" value="ECO:0007669"/>
    <property type="project" value="InterPro"/>
</dbReference>
<dbReference type="Proteomes" id="UP000648239">
    <property type="component" value="Unassembled WGS sequence"/>
</dbReference>
<comment type="similarity">
    <text evidence="1">Belongs to the PyrK family.</text>
</comment>
<evidence type="ECO:0000256" key="11">
    <source>
        <dbReference type="PIRSR" id="PIRSR006816-1"/>
    </source>
</evidence>
<dbReference type="PANTHER" id="PTHR43513">
    <property type="entry name" value="DIHYDROOROTATE DEHYDROGENASE B (NAD(+)), ELECTRON TRANSFER SUBUNIT"/>
    <property type="match status" value="1"/>
</dbReference>
<dbReference type="InterPro" id="IPR012165">
    <property type="entry name" value="Cyt_c3_hydrogenase_gsu"/>
</dbReference>
<dbReference type="SUPFAM" id="SSF52343">
    <property type="entry name" value="Ferredoxin reductase-like, C-terminal NADP-linked domain"/>
    <property type="match status" value="1"/>
</dbReference>
<proteinExistence type="inferred from homology"/>
<keyword evidence="8 12" id="KW-0408">Iron</keyword>
<evidence type="ECO:0000256" key="8">
    <source>
        <dbReference type="ARBA" id="ARBA00023004"/>
    </source>
</evidence>
<comment type="caution">
    <text evidence="14">The sequence shown here is derived from an EMBL/GenBank/DDBJ whole genome shotgun (WGS) entry which is preliminary data.</text>
</comment>
<dbReference type="InterPro" id="IPR017938">
    <property type="entry name" value="Riboflavin_synthase-like_b-brl"/>
</dbReference>
<evidence type="ECO:0000256" key="3">
    <source>
        <dbReference type="ARBA" id="ARBA00022630"/>
    </source>
</evidence>
<sequence>MDRLFCLPIMILDKTVNVVANEALGNGNFLLTFAEETIAGEMLPGQFFMVGMPGSGILLRRPFSVCGLPGTFDDSPGDSLQVLYKVMGQGTQVLSGLGTGAALTVLGPLGNGFTVPGPEVTPVFVAGGIGSAPYPALTRACAAAGCPDPVMFYGARSAADLPLLDWFDDHCGELHTATEDGSAGEQGLVTGPLLRWLEGRDPTTYELIACGPDPMLHAIRNIAVPAGLRCQLSLEAHMACGFGVCIGCVVPTHGEDGAVDYTRICVDGPVLPAEKLAW</sequence>
<dbReference type="GO" id="GO:0046872">
    <property type="term" value="F:metal ion binding"/>
    <property type="evidence" value="ECO:0007669"/>
    <property type="project" value="UniProtKB-KW"/>
</dbReference>
<evidence type="ECO:0000313" key="15">
    <source>
        <dbReference type="Proteomes" id="UP000648239"/>
    </source>
</evidence>
<evidence type="ECO:0000256" key="5">
    <source>
        <dbReference type="ARBA" id="ARBA00022723"/>
    </source>
</evidence>
<dbReference type="PIRSF" id="PIRSF006816">
    <property type="entry name" value="Cyc3_hyd_g"/>
    <property type="match status" value="1"/>
</dbReference>
<evidence type="ECO:0000256" key="12">
    <source>
        <dbReference type="PIRSR" id="PIRSR006816-2"/>
    </source>
</evidence>
<evidence type="ECO:0000313" key="14">
    <source>
        <dbReference type="EMBL" id="MBD3869444.1"/>
    </source>
</evidence>
<comment type="cofactor">
    <cofactor evidence="12">
        <name>[2Fe-2S] cluster</name>
        <dbReference type="ChEBI" id="CHEBI:190135"/>
    </cofactor>
    <text evidence="12">Binds 1 [2Fe-2S] cluster per subunit.</text>
</comment>
<feature type="binding site" evidence="12">
    <location>
        <position position="240"/>
    </location>
    <ligand>
        <name>[2Fe-2S] cluster</name>
        <dbReference type="ChEBI" id="CHEBI:190135"/>
    </ligand>
</feature>
<dbReference type="Pfam" id="PF00175">
    <property type="entry name" value="NAD_binding_1"/>
    <property type="match status" value="1"/>
</dbReference>
<evidence type="ECO:0000256" key="10">
    <source>
        <dbReference type="ARBA" id="ARBA00034078"/>
    </source>
</evidence>
<dbReference type="InterPro" id="IPR050353">
    <property type="entry name" value="PyrK_electron_transfer"/>
</dbReference>
<dbReference type="Gene3D" id="3.40.50.80">
    <property type="entry name" value="Nucleotide-binding domain of ferredoxin-NADP reductase (FNR) module"/>
    <property type="match status" value="1"/>
</dbReference>
<organism evidence="14 15">
    <name type="scientific">Candidatus Polarisedimenticola svalbardensis</name>
    <dbReference type="NCBI Taxonomy" id="2886004"/>
    <lineage>
        <taxon>Bacteria</taxon>
        <taxon>Pseudomonadati</taxon>
        <taxon>Acidobacteriota</taxon>
        <taxon>Candidatus Polarisedimenticolia</taxon>
        <taxon>Candidatus Polarisedimenticolales</taxon>
        <taxon>Candidatus Polarisedimenticolaceae</taxon>
        <taxon>Candidatus Polarisedimenticola</taxon>
    </lineage>
</organism>
<dbReference type="Pfam" id="PF10418">
    <property type="entry name" value="DHODB_Fe-S_bind"/>
    <property type="match status" value="1"/>
</dbReference>